<accession>A0ABY7YSI2</accession>
<evidence type="ECO:0000313" key="12">
    <source>
        <dbReference type="Proteomes" id="UP001220530"/>
    </source>
</evidence>
<dbReference type="SUPFAM" id="SSF161098">
    <property type="entry name" value="MetI-like"/>
    <property type="match status" value="1"/>
</dbReference>
<dbReference type="InterPro" id="IPR035906">
    <property type="entry name" value="MetI-like_sf"/>
</dbReference>
<keyword evidence="6" id="KW-0653">Protein transport</keyword>
<comment type="caution">
    <text evidence="9">Lacks conserved residue(s) required for the propagation of feature annotation.</text>
</comment>
<dbReference type="InterPro" id="IPR050366">
    <property type="entry name" value="BP-dependent_transpt_permease"/>
</dbReference>
<evidence type="ECO:0000256" key="3">
    <source>
        <dbReference type="ARBA" id="ARBA00022475"/>
    </source>
</evidence>
<dbReference type="Gene3D" id="1.10.3720.10">
    <property type="entry name" value="MetI-like"/>
    <property type="match status" value="1"/>
</dbReference>
<evidence type="ECO:0000313" key="11">
    <source>
        <dbReference type="EMBL" id="WDR04298.1"/>
    </source>
</evidence>
<evidence type="ECO:0000259" key="10">
    <source>
        <dbReference type="PROSITE" id="PS50928"/>
    </source>
</evidence>
<gene>
    <name evidence="11" type="ORF">PSQ19_10765</name>
</gene>
<organism evidence="11 12">
    <name type="scientific">Devosia algicola</name>
    <dbReference type="NCBI Taxonomy" id="3026418"/>
    <lineage>
        <taxon>Bacteria</taxon>
        <taxon>Pseudomonadati</taxon>
        <taxon>Pseudomonadota</taxon>
        <taxon>Alphaproteobacteria</taxon>
        <taxon>Hyphomicrobiales</taxon>
        <taxon>Devosiaceae</taxon>
        <taxon>Devosia</taxon>
    </lineage>
</organism>
<dbReference type="EMBL" id="CP118246">
    <property type="protein sequence ID" value="WDR04298.1"/>
    <property type="molecule type" value="Genomic_DNA"/>
</dbReference>
<evidence type="ECO:0000256" key="1">
    <source>
        <dbReference type="ARBA" id="ARBA00004651"/>
    </source>
</evidence>
<keyword evidence="2 9" id="KW-0813">Transport</keyword>
<name>A0ABY7YSI2_9HYPH</name>
<dbReference type="Pfam" id="PF00528">
    <property type="entry name" value="BPD_transp_1"/>
    <property type="match status" value="1"/>
</dbReference>
<dbReference type="CDD" id="cd06261">
    <property type="entry name" value="TM_PBP2"/>
    <property type="match status" value="1"/>
</dbReference>
<comment type="similarity">
    <text evidence="9">Belongs to the binding-protein-dependent transport system permease family.</text>
</comment>
<evidence type="ECO:0000256" key="4">
    <source>
        <dbReference type="ARBA" id="ARBA00022692"/>
    </source>
</evidence>
<evidence type="ECO:0000256" key="9">
    <source>
        <dbReference type="RuleBase" id="RU363032"/>
    </source>
</evidence>
<proteinExistence type="inferred from homology"/>
<keyword evidence="7 9" id="KW-1133">Transmembrane helix</keyword>
<dbReference type="PROSITE" id="PS50928">
    <property type="entry name" value="ABC_TM1"/>
    <property type="match status" value="1"/>
</dbReference>
<dbReference type="InterPro" id="IPR000515">
    <property type="entry name" value="MetI-like"/>
</dbReference>
<evidence type="ECO:0000256" key="7">
    <source>
        <dbReference type="ARBA" id="ARBA00022989"/>
    </source>
</evidence>
<protein>
    <submittedName>
        <fullName evidence="11">ABC transporter permease subunit</fullName>
    </submittedName>
</protein>
<evidence type="ECO:0000256" key="5">
    <source>
        <dbReference type="ARBA" id="ARBA00022856"/>
    </source>
</evidence>
<keyword evidence="4 9" id="KW-0812">Transmembrane</keyword>
<feature type="domain" description="ABC transmembrane type-1" evidence="10">
    <location>
        <begin position="1"/>
        <end position="106"/>
    </location>
</feature>
<sequence>MAIWSPGVINIIIAIVIVEWVLYARTVRGSVLVEKERGYIEAAESIGVSTSTILSRHLLPNVLPPIIVIANIRFGSVIILEASLVVSRGGGAGRTTVSGATDPEWI</sequence>
<keyword evidence="3" id="KW-1003">Cell membrane</keyword>
<comment type="subcellular location">
    <subcellularLocation>
        <location evidence="1 9">Cell membrane</location>
        <topology evidence="1 9">Multi-pass membrane protein</topology>
    </subcellularLocation>
</comment>
<evidence type="ECO:0000256" key="8">
    <source>
        <dbReference type="ARBA" id="ARBA00023136"/>
    </source>
</evidence>
<keyword evidence="8 9" id="KW-0472">Membrane</keyword>
<evidence type="ECO:0000256" key="6">
    <source>
        <dbReference type="ARBA" id="ARBA00022927"/>
    </source>
</evidence>
<dbReference type="PANTHER" id="PTHR43386:SF1">
    <property type="entry name" value="D,D-DIPEPTIDE TRANSPORT SYSTEM PERMEASE PROTEIN DDPC-RELATED"/>
    <property type="match status" value="1"/>
</dbReference>
<dbReference type="PANTHER" id="PTHR43386">
    <property type="entry name" value="OLIGOPEPTIDE TRANSPORT SYSTEM PERMEASE PROTEIN APPC"/>
    <property type="match status" value="1"/>
</dbReference>
<reference evidence="11 12" key="1">
    <citation type="submission" date="2023-02" db="EMBL/GenBank/DDBJ databases">
        <title>Devosia algicola sp. nov., isolated from the phycosphere of marine algae.</title>
        <authorList>
            <person name="Kim J.M."/>
            <person name="Lee J.K."/>
            <person name="Choi B.J."/>
            <person name="Bayburt H."/>
            <person name="Jeon C.O."/>
        </authorList>
    </citation>
    <scope>NUCLEOTIDE SEQUENCE [LARGE SCALE GENOMIC DNA]</scope>
    <source>
        <strain evidence="11 12">G20-9</strain>
    </source>
</reference>
<evidence type="ECO:0000256" key="2">
    <source>
        <dbReference type="ARBA" id="ARBA00022448"/>
    </source>
</evidence>
<keyword evidence="5" id="KW-0571">Peptide transport</keyword>
<dbReference type="Proteomes" id="UP001220530">
    <property type="component" value="Chromosome"/>
</dbReference>
<feature type="transmembrane region" description="Helical" evidence="9">
    <location>
        <begin position="6"/>
        <end position="23"/>
    </location>
</feature>
<dbReference type="RefSeq" id="WP_282220680.1">
    <property type="nucleotide sequence ID" value="NZ_CP118246.1"/>
</dbReference>
<keyword evidence="12" id="KW-1185">Reference proteome</keyword>